<gene>
    <name evidence="1" type="ORF">AGR7A_Cc270077</name>
</gene>
<accession>A0A1S7TNP0</accession>
<evidence type="ECO:0000313" key="2">
    <source>
        <dbReference type="Proteomes" id="UP000192140"/>
    </source>
</evidence>
<reference evidence="1" key="1">
    <citation type="submission" date="2016-01" db="EMBL/GenBank/DDBJ databases">
        <authorList>
            <person name="Regsiter A."/>
            <person name="william w."/>
        </authorList>
    </citation>
    <scope>NUCLEOTIDE SEQUENCE</scope>
    <source>
        <strain evidence="1">NCPPB 1641</strain>
    </source>
</reference>
<dbReference type="Proteomes" id="UP000192140">
    <property type="component" value="Unassembled WGS sequence"/>
</dbReference>
<protein>
    <submittedName>
        <fullName evidence="1">Uncharacterized protein</fullName>
    </submittedName>
</protein>
<evidence type="ECO:0000313" key="1">
    <source>
        <dbReference type="EMBL" id="CVI56186.1"/>
    </source>
</evidence>
<organism evidence="1 2">
    <name type="scientific">Agrobacterium deltaense NCPPB 1641</name>
    <dbReference type="NCBI Taxonomy" id="1183425"/>
    <lineage>
        <taxon>Bacteria</taxon>
        <taxon>Pseudomonadati</taxon>
        <taxon>Pseudomonadota</taxon>
        <taxon>Alphaproteobacteria</taxon>
        <taxon>Hyphomicrobiales</taxon>
        <taxon>Rhizobiaceae</taxon>
        <taxon>Rhizobium/Agrobacterium group</taxon>
        <taxon>Agrobacterium</taxon>
    </lineage>
</organism>
<keyword evidence="2" id="KW-1185">Reference proteome</keyword>
<name>A0A1S7TNP0_9HYPH</name>
<sequence>MFMRGRDLFEISRRNDALPAAVTTTPDPRTLSHFFMSEEWSSDLSSGVIRLGEHASFMHGLPPGECGLLSLVRCYDRADHARVLELFEQVSTAPSRFCFSTGLSILPAMRQPVICMGESSGFEDGQQGRISGLFLFPRFEDIRFAA</sequence>
<proteinExistence type="predicted"/>
<dbReference type="AlphaFoldDB" id="A0A1S7TNP0"/>
<comment type="caution">
    <text evidence="1">The sequence shown here is derived from an EMBL/GenBank/DDBJ whole genome shotgun (WGS) entry which is preliminary data.</text>
</comment>
<dbReference type="EMBL" id="FCNP01000020">
    <property type="protein sequence ID" value="CVI56186.1"/>
    <property type="molecule type" value="Genomic_DNA"/>
</dbReference>